<feature type="transmembrane region" description="Helical" evidence="6">
    <location>
        <begin position="167"/>
        <end position="187"/>
    </location>
</feature>
<accession>A0A6G1K0J4</accession>
<dbReference type="PANTHER" id="PTHR10924">
    <property type="entry name" value="MAJOR FACILITATOR SUPERFAMILY PROTEIN-RELATED"/>
    <property type="match status" value="1"/>
</dbReference>
<dbReference type="OrthoDB" id="422206at2759"/>
<feature type="transmembrane region" description="Helical" evidence="6">
    <location>
        <begin position="374"/>
        <end position="400"/>
    </location>
</feature>
<dbReference type="Pfam" id="PF07690">
    <property type="entry name" value="MFS_1"/>
    <property type="match status" value="1"/>
</dbReference>
<dbReference type="InterPro" id="IPR049680">
    <property type="entry name" value="FLVCR1-2_SLC49-like"/>
</dbReference>
<protein>
    <submittedName>
        <fullName evidence="7">MFS general substrate transporter</fullName>
    </submittedName>
</protein>
<evidence type="ECO:0000313" key="8">
    <source>
        <dbReference type="Proteomes" id="UP000799428"/>
    </source>
</evidence>
<dbReference type="SUPFAM" id="SSF103473">
    <property type="entry name" value="MFS general substrate transporter"/>
    <property type="match status" value="1"/>
</dbReference>
<feature type="transmembrane region" description="Helical" evidence="6">
    <location>
        <begin position="143"/>
        <end position="161"/>
    </location>
</feature>
<evidence type="ECO:0000256" key="3">
    <source>
        <dbReference type="ARBA" id="ARBA00022989"/>
    </source>
</evidence>
<dbReference type="Gene3D" id="1.20.1250.20">
    <property type="entry name" value="MFS general substrate transporter like domains"/>
    <property type="match status" value="1"/>
</dbReference>
<dbReference type="AlphaFoldDB" id="A0A6G1K0J4"/>
<reference evidence="7" key="1">
    <citation type="journal article" date="2020" name="Stud. Mycol.">
        <title>101 Dothideomycetes genomes: a test case for predicting lifestyles and emergence of pathogens.</title>
        <authorList>
            <person name="Haridas S."/>
            <person name="Albert R."/>
            <person name="Binder M."/>
            <person name="Bloem J."/>
            <person name="Labutti K."/>
            <person name="Salamov A."/>
            <person name="Andreopoulos B."/>
            <person name="Baker S."/>
            <person name="Barry K."/>
            <person name="Bills G."/>
            <person name="Bluhm B."/>
            <person name="Cannon C."/>
            <person name="Castanera R."/>
            <person name="Culley D."/>
            <person name="Daum C."/>
            <person name="Ezra D."/>
            <person name="Gonzalez J."/>
            <person name="Henrissat B."/>
            <person name="Kuo A."/>
            <person name="Liang C."/>
            <person name="Lipzen A."/>
            <person name="Lutzoni F."/>
            <person name="Magnuson J."/>
            <person name="Mondo S."/>
            <person name="Nolan M."/>
            <person name="Ohm R."/>
            <person name="Pangilinan J."/>
            <person name="Park H.-J."/>
            <person name="Ramirez L."/>
            <person name="Alfaro M."/>
            <person name="Sun H."/>
            <person name="Tritt A."/>
            <person name="Yoshinaga Y."/>
            <person name="Zwiers L.-H."/>
            <person name="Turgeon B."/>
            <person name="Goodwin S."/>
            <person name="Spatafora J."/>
            <person name="Crous P."/>
            <person name="Grigoriev I."/>
        </authorList>
    </citation>
    <scope>NUCLEOTIDE SEQUENCE</scope>
    <source>
        <strain evidence="7">CBS 279.74</strain>
    </source>
</reference>
<evidence type="ECO:0000256" key="5">
    <source>
        <dbReference type="SAM" id="MobiDB-lite"/>
    </source>
</evidence>
<sequence>MADVKGTSKNATETVDVERTMTGTDDTGHEHGLGESSRAHAEGEGNADGHAHTNGGIRGHDRSYSHTHYRVYKRRWFGLLQLVLLNIVVSWDWLTFAPVSTKSADYFGVTETSINWLSTAFLFSFAVMCPVTIWTLNRSPKEAILWASVLLFIGNWVRYAGTKATGGHFGVVMFGQILTGFAQPFVLSAPTRYSDQWFTESGRVSATAFASLANPFGAALAQLINPFWGNVPNIVLYVSVLATVACIPSFFIPAAPPTPASASSAHHTTSIKASAKICFGSPSFWILFVTFGVYVGFFNAFSSLLNQVLYPYGYSEDEAGICGAVLIVVGLVTAAINSPIIDRTHAYVLNIKVLCLILACSYLGMIWAPETRGIVAPYVLAAILGAASFALLPIALEYIVEVTYPASPEVGSTICWTAGQLLGGIFIVVMNALKDQRAVDLEAVREAGRNQGGGDRPPGNMYSALVFQAIVAVVVLPLPLALGIKKLGLGAGKIAGRLKVDEHRTEEEVDVEGDGQA</sequence>
<feature type="transmembrane region" description="Helical" evidence="6">
    <location>
        <begin position="114"/>
        <end position="136"/>
    </location>
</feature>
<dbReference type="Proteomes" id="UP000799428">
    <property type="component" value="Unassembled WGS sequence"/>
</dbReference>
<proteinExistence type="predicted"/>
<evidence type="ECO:0000256" key="6">
    <source>
        <dbReference type="SAM" id="Phobius"/>
    </source>
</evidence>
<feature type="transmembrane region" description="Helical" evidence="6">
    <location>
        <begin position="208"/>
        <end position="228"/>
    </location>
</feature>
<evidence type="ECO:0000256" key="2">
    <source>
        <dbReference type="ARBA" id="ARBA00022692"/>
    </source>
</evidence>
<feature type="compositionally biased region" description="Basic and acidic residues" evidence="5">
    <location>
        <begin position="26"/>
        <end position="51"/>
    </location>
</feature>
<name>A0A6G1K0J4_9PLEO</name>
<dbReference type="GO" id="GO:0016020">
    <property type="term" value="C:membrane"/>
    <property type="evidence" value="ECO:0007669"/>
    <property type="project" value="UniProtKB-SubCell"/>
</dbReference>
<feature type="transmembrane region" description="Helical" evidence="6">
    <location>
        <begin position="412"/>
        <end position="433"/>
    </location>
</feature>
<feature type="transmembrane region" description="Helical" evidence="6">
    <location>
        <begin position="234"/>
        <end position="256"/>
    </location>
</feature>
<feature type="transmembrane region" description="Helical" evidence="6">
    <location>
        <begin position="348"/>
        <end position="368"/>
    </location>
</feature>
<feature type="transmembrane region" description="Helical" evidence="6">
    <location>
        <begin position="461"/>
        <end position="484"/>
    </location>
</feature>
<keyword evidence="4 6" id="KW-0472">Membrane</keyword>
<dbReference type="GO" id="GO:0022857">
    <property type="term" value="F:transmembrane transporter activity"/>
    <property type="evidence" value="ECO:0007669"/>
    <property type="project" value="InterPro"/>
</dbReference>
<gene>
    <name evidence="7" type="ORF">K504DRAFT_459671</name>
</gene>
<feature type="transmembrane region" description="Helical" evidence="6">
    <location>
        <begin position="277"/>
        <end position="298"/>
    </location>
</feature>
<evidence type="ECO:0000313" key="7">
    <source>
        <dbReference type="EMBL" id="KAF2706379.1"/>
    </source>
</evidence>
<feature type="transmembrane region" description="Helical" evidence="6">
    <location>
        <begin position="318"/>
        <end position="336"/>
    </location>
</feature>
<dbReference type="PANTHER" id="PTHR10924:SF6">
    <property type="entry name" value="SOLUTE CARRIER FAMILY 49 MEMBER A3"/>
    <property type="match status" value="1"/>
</dbReference>
<feature type="region of interest" description="Disordered" evidence="5">
    <location>
        <begin position="1"/>
        <end position="59"/>
    </location>
</feature>
<organism evidence="7 8">
    <name type="scientific">Pleomassaria siparia CBS 279.74</name>
    <dbReference type="NCBI Taxonomy" id="1314801"/>
    <lineage>
        <taxon>Eukaryota</taxon>
        <taxon>Fungi</taxon>
        <taxon>Dikarya</taxon>
        <taxon>Ascomycota</taxon>
        <taxon>Pezizomycotina</taxon>
        <taxon>Dothideomycetes</taxon>
        <taxon>Pleosporomycetidae</taxon>
        <taxon>Pleosporales</taxon>
        <taxon>Pleomassariaceae</taxon>
        <taxon>Pleomassaria</taxon>
    </lineage>
</organism>
<dbReference type="EMBL" id="MU005776">
    <property type="protein sequence ID" value="KAF2706379.1"/>
    <property type="molecule type" value="Genomic_DNA"/>
</dbReference>
<evidence type="ECO:0000256" key="1">
    <source>
        <dbReference type="ARBA" id="ARBA00004141"/>
    </source>
</evidence>
<feature type="transmembrane region" description="Helical" evidence="6">
    <location>
        <begin position="76"/>
        <end position="94"/>
    </location>
</feature>
<dbReference type="InterPro" id="IPR011701">
    <property type="entry name" value="MFS"/>
</dbReference>
<keyword evidence="8" id="KW-1185">Reference proteome</keyword>
<keyword evidence="2 6" id="KW-0812">Transmembrane</keyword>
<keyword evidence="3 6" id="KW-1133">Transmembrane helix</keyword>
<comment type="subcellular location">
    <subcellularLocation>
        <location evidence="1">Membrane</location>
        <topology evidence="1">Multi-pass membrane protein</topology>
    </subcellularLocation>
</comment>
<dbReference type="InterPro" id="IPR036259">
    <property type="entry name" value="MFS_trans_sf"/>
</dbReference>
<evidence type="ECO:0000256" key="4">
    <source>
        <dbReference type="ARBA" id="ARBA00023136"/>
    </source>
</evidence>